<protein>
    <submittedName>
        <fullName evidence="4">Pre-rRNA-processing protein TSR2</fullName>
    </submittedName>
</protein>
<feature type="region of interest" description="Disordered" evidence="3">
    <location>
        <begin position="82"/>
        <end position="118"/>
    </location>
</feature>
<evidence type="ECO:0000313" key="4">
    <source>
        <dbReference type="EMBL" id="JAT61187.1"/>
    </source>
</evidence>
<evidence type="ECO:0000256" key="1">
    <source>
        <dbReference type="ARBA" id="ARBA00006524"/>
    </source>
</evidence>
<feature type="compositionally biased region" description="Pro residues" evidence="3">
    <location>
        <begin position="1"/>
        <end position="10"/>
    </location>
</feature>
<feature type="non-terminal residue" evidence="4">
    <location>
        <position position="1"/>
    </location>
</feature>
<dbReference type="AlphaFoldDB" id="A0A1D1Z2Q6"/>
<feature type="compositionally biased region" description="Basic and acidic residues" evidence="3">
    <location>
        <begin position="260"/>
        <end position="277"/>
    </location>
</feature>
<feature type="region of interest" description="Disordered" evidence="3">
    <location>
        <begin position="233"/>
        <end position="297"/>
    </location>
</feature>
<dbReference type="InterPro" id="IPR019398">
    <property type="entry name" value="Pre-rRNA_process_TSR2"/>
</dbReference>
<accession>A0A1D1Z2Q6</accession>
<dbReference type="Pfam" id="PF10273">
    <property type="entry name" value="WGG"/>
    <property type="match status" value="1"/>
</dbReference>
<dbReference type="PANTHER" id="PTHR21250">
    <property type="entry name" value="PRE-RRNA-PROCESSING PROTEIN TSR2 HOMOLOG"/>
    <property type="match status" value="1"/>
</dbReference>
<gene>
    <name evidence="4" type="primary">TSR2_2</name>
    <name evidence="4" type="ORF">g.29322</name>
</gene>
<comment type="similarity">
    <text evidence="1">Belongs to the TSR2 family.</text>
</comment>
<sequence length="297" mass="32369">LILSPLPPKLAPARSSCPHLQEPSSTSRTHQRRSRGTSPSPPSPTPASFHPCSLLATVSLRPPSPLCSPPIPLPHSLLPSTCSPPPHRCEASRVGGSSSGVLMDPTREGQATPQQKLSPDAHPLFVEGVSLVLSRWTALQMAVEDGWGGKDSRDKSQELESAVVSWFTQSNDPLYIDDLESMLDDGMVLSFNAEIEDGSIEEVALQLMIIHEECIQGNYASIERLRKSKHEMHAISQSKRVINGNDDESSDEEVSDMMVDEPKPSDLAVDKPKPREVVDEEGWTVISSRRNKGKSSS</sequence>
<name>A0A1D1Z2Q6_9ARAE</name>
<feature type="compositionally biased region" description="Acidic residues" evidence="3">
    <location>
        <begin position="245"/>
        <end position="259"/>
    </location>
</feature>
<proteinExistence type="inferred from homology"/>
<dbReference type="EMBL" id="GDJX01006749">
    <property type="protein sequence ID" value="JAT61187.1"/>
    <property type="molecule type" value="Transcribed_RNA"/>
</dbReference>
<feature type="region of interest" description="Disordered" evidence="3">
    <location>
        <begin position="1"/>
        <end position="50"/>
    </location>
</feature>
<keyword evidence="2" id="KW-0698">rRNA processing</keyword>
<evidence type="ECO:0000256" key="3">
    <source>
        <dbReference type="SAM" id="MobiDB-lite"/>
    </source>
</evidence>
<reference evidence="4" key="1">
    <citation type="submission" date="2015-07" db="EMBL/GenBank/DDBJ databases">
        <title>Transcriptome Assembly of Anthurium amnicola.</title>
        <authorList>
            <person name="Suzuki J."/>
        </authorList>
    </citation>
    <scope>NUCLEOTIDE SEQUENCE</scope>
</reference>
<dbReference type="GO" id="GO:0006364">
    <property type="term" value="P:rRNA processing"/>
    <property type="evidence" value="ECO:0007669"/>
    <property type="project" value="UniProtKB-KW"/>
</dbReference>
<evidence type="ECO:0000256" key="2">
    <source>
        <dbReference type="ARBA" id="ARBA00022552"/>
    </source>
</evidence>
<organism evidence="4">
    <name type="scientific">Anthurium amnicola</name>
    <dbReference type="NCBI Taxonomy" id="1678845"/>
    <lineage>
        <taxon>Eukaryota</taxon>
        <taxon>Viridiplantae</taxon>
        <taxon>Streptophyta</taxon>
        <taxon>Embryophyta</taxon>
        <taxon>Tracheophyta</taxon>
        <taxon>Spermatophyta</taxon>
        <taxon>Magnoliopsida</taxon>
        <taxon>Liliopsida</taxon>
        <taxon>Araceae</taxon>
        <taxon>Pothoideae</taxon>
        <taxon>Potheae</taxon>
        <taxon>Anthurium</taxon>
    </lineage>
</organism>